<dbReference type="FunFam" id="2.30.30.40:FF:000072">
    <property type="entry name" value="Unconventional Myosin IB"/>
    <property type="match status" value="1"/>
</dbReference>
<dbReference type="InterPro" id="IPR002110">
    <property type="entry name" value="Ankyrin_rpt"/>
</dbReference>
<dbReference type="SMART" id="SM00326">
    <property type="entry name" value="SH3"/>
    <property type="match status" value="1"/>
</dbReference>
<gene>
    <name evidence="11" type="primary">100638725</name>
</gene>
<dbReference type="STRING" id="400682.A0A1X7UUU0"/>
<dbReference type="InterPro" id="IPR036028">
    <property type="entry name" value="SH3-like_dom_sf"/>
</dbReference>
<organism evidence="11">
    <name type="scientific">Amphimedon queenslandica</name>
    <name type="common">Sponge</name>
    <dbReference type="NCBI Taxonomy" id="400682"/>
    <lineage>
        <taxon>Eukaryota</taxon>
        <taxon>Metazoa</taxon>
        <taxon>Porifera</taxon>
        <taxon>Demospongiae</taxon>
        <taxon>Heteroscleromorpha</taxon>
        <taxon>Haplosclerida</taxon>
        <taxon>Niphatidae</taxon>
        <taxon>Amphimedon</taxon>
    </lineage>
</organism>
<evidence type="ECO:0000256" key="6">
    <source>
        <dbReference type="ARBA" id="ARBA00037432"/>
    </source>
</evidence>
<dbReference type="PROSITE" id="PS50088">
    <property type="entry name" value="ANK_REPEAT"/>
    <property type="match status" value="2"/>
</dbReference>
<dbReference type="SUPFAM" id="SSF50044">
    <property type="entry name" value="SH3-domain"/>
    <property type="match status" value="1"/>
</dbReference>
<evidence type="ECO:0000256" key="4">
    <source>
        <dbReference type="ARBA" id="ARBA00022737"/>
    </source>
</evidence>
<reference evidence="11" key="2">
    <citation type="submission" date="2017-05" db="UniProtKB">
        <authorList>
            <consortium name="EnsemblMetazoa"/>
        </authorList>
    </citation>
    <scope>IDENTIFICATION</scope>
</reference>
<dbReference type="InterPro" id="IPR036770">
    <property type="entry name" value="Ankyrin_rpt-contain_sf"/>
</dbReference>
<dbReference type="GO" id="GO:0007165">
    <property type="term" value="P:signal transduction"/>
    <property type="evidence" value="ECO:0007669"/>
    <property type="project" value="TreeGrafter"/>
</dbReference>
<feature type="domain" description="SH3" evidence="10">
    <location>
        <begin position="17"/>
        <end position="76"/>
    </location>
</feature>
<accession>A0A1X7UUU0</accession>
<reference evidence="12" key="1">
    <citation type="journal article" date="2010" name="Nature">
        <title>The Amphimedon queenslandica genome and the evolution of animal complexity.</title>
        <authorList>
            <person name="Srivastava M."/>
            <person name="Simakov O."/>
            <person name="Chapman J."/>
            <person name="Fahey B."/>
            <person name="Gauthier M.E."/>
            <person name="Mitros T."/>
            <person name="Richards G.S."/>
            <person name="Conaco C."/>
            <person name="Dacre M."/>
            <person name="Hellsten U."/>
            <person name="Larroux C."/>
            <person name="Putnam N.H."/>
            <person name="Stanke M."/>
            <person name="Adamska M."/>
            <person name="Darling A."/>
            <person name="Degnan S.M."/>
            <person name="Oakley T.H."/>
            <person name="Plachetzki D.C."/>
            <person name="Zhai Y."/>
            <person name="Adamski M."/>
            <person name="Calcino A."/>
            <person name="Cummins S.F."/>
            <person name="Goodstein D.M."/>
            <person name="Harris C."/>
            <person name="Jackson D.J."/>
            <person name="Leys S.P."/>
            <person name="Shu S."/>
            <person name="Woodcroft B.J."/>
            <person name="Vervoort M."/>
            <person name="Kosik K.S."/>
            <person name="Manning G."/>
            <person name="Degnan B.M."/>
            <person name="Rokhsar D.S."/>
        </authorList>
    </citation>
    <scope>NUCLEOTIDE SEQUENCE [LARGE SCALE GENOMIC DNA]</scope>
</reference>
<evidence type="ECO:0000256" key="2">
    <source>
        <dbReference type="ARBA" id="ARBA00022443"/>
    </source>
</evidence>
<evidence type="ECO:0000256" key="8">
    <source>
        <dbReference type="PROSITE-ProRule" id="PRU00023"/>
    </source>
</evidence>
<dbReference type="EnsemblMetazoa" id="Aqu2.1.31152_001">
    <property type="protein sequence ID" value="Aqu2.1.31152_001"/>
    <property type="gene ID" value="Aqu2.1.31152"/>
</dbReference>
<dbReference type="EnsemblMetazoa" id="XM_003386778.3">
    <property type="protein sequence ID" value="XP_003386826.1"/>
    <property type="gene ID" value="LOC100638725"/>
</dbReference>
<keyword evidence="2 9" id="KW-0728">SH3 domain</keyword>
<dbReference type="PROSITE" id="PS50002">
    <property type="entry name" value="SH3"/>
    <property type="match status" value="1"/>
</dbReference>
<comment type="subcellular location">
    <subcellularLocation>
        <location evidence="1">Cytoplasm</location>
    </subcellularLocation>
</comment>
<evidence type="ECO:0000313" key="12">
    <source>
        <dbReference type="Proteomes" id="UP000007879"/>
    </source>
</evidence>
<dbReference type="InterPro" id="IPR001452">
    <property type="entry name" value="SH3_domain"/>
</dbReference>
<keyword evidence="12" id="KW-1185">Reference proteome</keyword>
<dbReference type="PRINTS" id="PR01415">
    <property type="entry name" value="ANKYRIN"/>
</dbReference>
<dbReference type="AlphaFoldDB" id="A0A1X7UUU0"/>
<evidence type="ECO:0000259" key="10">
    <source>
        <dbReference type="PROSITE" id="PS50002"/>
    </source>
</evidence>
<evidence type="ECO:0000256" key="3">
    <source>
        <dbReference type="ARBA" id="ARBA00022490"/>
    </source>
</evidence>
<dbReference type="CDD" id="cd11772">
    <property type="entry name" value="SH3_OSTF1"/>
    <property type="match status" value="1"/>
</dbReference>
<comment type="function">
    <text evidence="6">Induces bone resorption, acting probably through a signaling cascade which results in the secretion of factor(s) enhancing osteoclast formation and activity.</text>
</comment>
<dbReference type="GO" id="GO:0005737">
    <property type="term" value="C:cytoplasm"/>
    <property type="evidence" value="ECO:0007669"/>
    <property type="project" value="UniProtKB-SubCell"/>
</dbReference>
<protein>
    <recommendedName>
        <fullName evidence="7">Osteoclast-stimulating factor 1</fullName>
    </recommendedName>
</protein>
<dbReference type="Pfam" id="PF00018">
    <property type="entry name" value="SH3_1"/>
    <property type="match status" value="1"/>
</dbReference>
<name>A0A1X7UUU0_AMPQE</name>
<evidence type="ECO:0000256" key="7">
    <source>
        <dbReference type="ARBA" id="ARBA00040640"/>
    </source>
</evidence>
<proteinExistence type="predicted"/>
<dbReference type="Pfam" id="PF12796">
    <property type="entry name" value="Ank_2"/>
    <property type="match status" value="1"/>
</dbReference>
<feature type="repeat" description="ANK" evidence="8">
    <location>
        <begin position="110"/>
        <end position="143"/>
    </location>
</feature>
<dbReference type="OrthoDB" id="207120at2759"/>
<dbReference type="PANTHER" id="PTHR24155:SF10">
    <property type="entry name" value="OSTEOCLAST-STIMULATING FACTOR 1"/>
    <property type="match status" value="1"/>
</dbReference>
<evidence type="ECO:0000256" key="1">
    <source>
        <dbReference type="ARBA" id="ARBA00004496"/>
    </source>
</evidence>
<evidence type="ECO:0000256" key="9">
    <source>
        <dbReference type="PROSITE-ProRule" id="PRU00192"/>
    </source>
</evidence>
<dbReference type="SUPFAM" id="SSF48403">
    <property type="entry name" value="Ankyrin repeat"/>
    <property type="match status" value="1"/>
</dbReference>
<dbReference type="PROSITE" id="PS50297">
    <property type="entry name" value="ANK_REP_REGION"/>
    <property type="match status" value="2"/>
</dbReference>
<feature type="repeat" description="ANK" evidence="8">
    <location>
        <begin position="144"/>
        <end position="176"/>
    </location>
</feature>
<dbReference type="eggNOG" id="ENOG502QTZB">
    <property type="taxonomic scope" value="Eukaryota"/>
</dbReference>
<dbReference type="InParanoid" id="A0A1X7UUU0"/>
<dbReference type="PANTHER" id="PTHR24155">
    <property type="entry name" value="OSTEOCLAST-STIMULATING FACTOR 1"/>
    <property type="match status" value="1"/>
</dbReference>
<dbReference type="KEGG" id="aqu:100638725"/>
<dbReference type="PRINTS" id="PR00452">
    <property type="entry name" value="SH3DOMAIN"/>
</dbReference>
<dbReference type="Proteomes" id="UP000007879">
    <property type="component" value="Unassembled WGS sequence"/>
</dbReference>
<dbReference type="OMA" id="NMSWLRE"/>
<dbReference type="Gene3D" id="2.30.30.40">
    <property type="entry name" value="SH3 Domains"/>
    <property type="match status" value="1"/>
</dbReference>
<keyword evidence="4" id="KW-0677">Repeat</keyword>
<evidence type="ECO:0000313" key="11">
    <source>
        <dbReference type="EnsemblMetazoa" id="Aqu2.1.31152_001"/>
    </source>
</evidence>
<dbReference type="Gene3D" id="1.25.40.20">
    <property type="entry name" value="Ankyrin repeat-containing domain"/>
    <property type="match status" value="1"/>
</dbReference>
<keyword evidence="3" id="KW-0963">Cytoplasm</keyword>
<sequence>MSKRAPPPKPVPRPKPGQVQVFKAIYAYTAQQADELTFAEGDTIYVSEKRDDGWWKATCNKKTGLVPSNYIESGAESIENPLHESAKRGNLPFLEECLANRVSVNGLDKSGSTALHWAASGGHIECVERLLSIPNVEINVQNKLGDTPLHNSAWKGHHVIVEMLLDKGANKMIRNNENQLPYDLGSKHPEVGRLLKTVSGTNGDEYGDENDSD</sequence>
<evidence type="ECO:0000256" key="5">
    <source>
        <dbReference type="ARBA" id="ARBA00023043"/>
    </source>
</evidence>
<dbReference type="SMART" id="SM00248">
    <property type="entry name" value="ANK"/>
    <property type="match status" value="3"/>
</dbReference>
<keyword evidence="5 8" id="KW-0040">ANK repeat</keyword>
<dbReference type="FunCoup" id="A0A1X7UUU0">
    <property type="interactions" value="584"/>
</dbReference>